<reference evidence="2" key="1">
    <citation type="journal article" date="2023" name="Mol. Phylogenet. Evol.">
        <title>Genome-scale phylogeny and comparative genomics of the fungal order Sordariales.</title>
        <authorList>
            <person name="Hensen N."/>
            <person name="Bonometti L."/>
            <person name="Westerberg I."/>
            <person name="Brannstrom I.O."/>
            <person name="Guillou S."/>
            <person name="Cros-Aarteil S."/>
            <person name="Calhoun S."/>
            <person name="Haridas S."/>
            <person name="Kuo A."/>
            <person name="Mondo S."/>
            <person name="Pangilinan J."/>
            <person name="Riley R."/>
            <person name="LaButti K."/>
            <person name="Andreopoulos B."/>
            <person name="Lipzen A."/>
            <person name="Chen C."/>
            <person name="Yan M."/>
            <person name="Daum C."/>
            <person name="Ng V."/>
            <person name="Clum A."/>
            <person name="Steindorff A."/>
            <person name="Ohm R.A."/>
            <person name="Martin F."/>
            <person name="Silar P."/>
            <person name="Natvig D.O."/>
            <person name="Lalanne C."/>
            <person name="Gautier V."/>
            <person name="Ament-Velasquez S.L."/>
            <person name="Kruys A."/>
            <person name="Hutchinson M.I."/>
            <person name="Powell A.J."/>
            <person name="Barry K."/>
            <person name="Miller A.N."/>
            <person name="Grigoriev I.V."/>
            <person name="Debuchy R."/>
            <person name="Gladieux P."/>
            <person name="Hiltunen Thoren M."/>
            <person name="Johannesson H."/>
        </authorList>
    </citation>
    <scope>NUCLEOTIDE SEQUENCE</scope>
    <source>
        <strain evidence="2">CBS 955.72</strain>
    </source>
</reference>
<proteinExistence type="predicted"/>
<evidence type="ECO:0000256" key="1">
    <source>
        <dbReference type="SAM" id="MobiDB-lite"/>
    </source>
</evidence>
<dbReference type="AlphaFoldDB" id="A0AAJ0HSB0"/>
<comment type="caution">
    <text evidence="2">The sequence shown here is derived from an EMBL/GenBank/DDBJ whole genome shotgun (WGS) entry which is preliminary data.</text>
</comment>
<name>A0AAJ0HSB0_9PEZI</name>
<organism evidence="2 3">
    <name type="scientific">Lasiosphaeria hispida</name>
    <dbReference type="NCBI Taxonomy" id="260671"/>
    <lineage>
        <taxon>Eukaryota</taxon>
        <taxon>Fungi</taxon>
        <taxon>Dikarya</taxon>
        <taxon>Ascomycota</taxon>
        <taxon>Pezizomycotina</taxon>
        <taxon>Sordariomycetes</taxon>
        <taxon>Sordariomycetidae</taxon>
        <taxon>Sordariales</taxon>
        <taxon>Lasiosphaeriaceae</taxon>
        <taxon>Lasiosphaeria</taxon>
    </lineage>
</organism>
<keyword evidence="3" id="KW-1185">Reference proteome</keyword>
<feature type="compositionally biased region" description="Basic and acidic residues" evidence="1">
    <location>
        <begin position="1"/>
        <end position="15"/>
    </location>
</feature>
<sequence>MAKRKADDAADRDTMAKCTAGDGDKDTNKPLRLTRKNLALLNSLNGDNSDNDNDSDNSGYPESDSDMVNRKGTLSTTTSGFEARAYENGILDPTASKPAQDLDIIRHRLSRRRSSTQPSEHTHQQYCRDISDSFNEATASQDIQSDVMKKYNDLNYGKMNQRAITGIPEQVFKKGLSNPHPDRLDGFKTKALPSHMHSHALHTGKNSLSLCHFAAEFKRIDGNLNQAAYQAAYDGATLVYARDQALAEAKVDAASVQGLGAVVNKVAKETAVVTCATDGKVAEVFAHHFQNGEYHQNLVARESLLDYPNKGRELIRNAQDFARAKSYELLALLDADLKEEEEEKEEEQA</sequence>
<gene>
    <name evidence="2" type="ORF">B0T25DRAFT_515766</name>
</gene>
<evidence type="ECO:0000313" key="2">
    <source>
        <dbReference type="EMBL" id="KAK3360483.1"/>
    </source>
</evidence>
<dbReference type="Proteomes" id="UP001275084">
    <property type="component" value="Unassembled WGS sequence"/>
</dbReference>
<reference evidence="2" key="2">
    <citation type="submission" date="2023-06" db="EMBL/GenBank/DDBJ databases">
        <authorList>
            <consortium name="Lawrence Berkeley National Laboratory"/>
            <person name="Haridas S."/>
            <person name="Hensen N."/>
            <person name="Bonometti L."/>
            <person name="Westerberg I."/>
            <person name="Brannstrom I.O."/>
            <person name="Guillou S."/>
            <person name="Cros-Aarteil S."/>
            <person name="Calhoun S."/>
            <person name="Kuo A."/>
            <person name="Mondo S."/>
            <person name="Pangilinan J."/>
            <person name="Riley R."/>
            <person name="Labutti K."/>
            <person name="Andreopoulos B."/>
            <person name="Lipzen A."/>
            <person name="Chen C."/>
            <person name="Yanf M."/>
            <person name="Daum C."/>
            <person name="Ng V."/>
            <person name="Clum A."/>
            <person name="Steindorff A."/>
            <person name="Ohm R."/>
            <person name="Martin F."/>
            <person name="Silar P."/>
            <person name="Natvig D."/>
            <person name="Lalanne C."/>
            <person name="Gautier V."/>
            <person name="Ament-Velasquez S.L."/>
            <person name="Kruys A."/>
            <person name="Hutchinson M.I."/>
            <person name="Powell A.J."/>
            <person name="Barry K."/>
            <person name="Miller A.N."/>
            <person name="Grigoriev I.V."/>
            <person name="Debuchy R."/>
            <person name="Gladieux P."/>
            <person name="Thoren M.H."/>
            <person name="Johannesson H."/>
        </authorList>
    </citation>
    <scope>NUCLEOTIDE SEQUENCE</scope>
    <source>
        <strain evidence="2">CBS 955.72</strain>
    </source>
</reference>
<dbReference type="EMBL" id="JAUIQD010000002">
    <property type="protein sequence ID" value="KAK3360483.1"/>
    <property type="molecule type" value="Genomic_DNA"/>
</dbReference>
<protein>
    <submittedName>
        <fullName evidence="2">Uncharacterized protein</fullName>
    </submittedName>
</protein>
<evidence type="ECO:0000313" key="3">
    <source>
        <dbReference type="Proteomes" id="UP001275084"/>
    </source>
</evidence>
<accession>A0AAJ0HSB0</accession>
<feature type="compositionally biased region" description="Low complexity" evidence="1">
    <location>
        <begin position="37"/>
        <end position="48"/>
    </location>
</feature>
<feature type="region of interest" description="Disordered" evidence="1">
    <location>
        <begin position="1"/>
        <end position="74"/>
    </location>
</feature>